<dbReference type="RefSeq" id="WP_168963572.1">
    <property type="nucleotide sequence ID" value="NZ_JABAEW010000047.1"/>
</dbReference>
<dbReference type="SFLD" id="SFLDG01084">
    <property type="entry name" value="Uncharacterised_Radical_SAM_Su"/>
    <property type="match status" value="1"/>
</dbReference>
<name>A0A848AY68_9BACT</name>
<proteinExistence type="predicted"/>
<dbReference type="GO" id="GO:0046872">
    <property type="term" value="F:metal ion binding"/>
    <property type="evidence" value="ECO:0007669"/>
    <property type="project" value="UniProtKB-KW"/>
</dbReference>
<organism evidence="4 5">
    <name type="scientific">Victivallis vadensis</name>
    <dbReference type="NCBI Taxonomy" id="172901"/>
    <lineage>
        <taxon>Bacteria</taxon>
        <taxon>Pseudomonadati</taxon>
        <taxon>Lentisphaerota</taxon>
        <taxon>Lentisphaeria</taxon>
        <taxon>Victivallales</taxon>
        <taxon>Victivallaceae</taxon>
        <taxon>Victivallis</taxon>
    </lineage>
</organism>
<dbReference type="InterPro" id="IPR040086">
    <property type="entry name" value="MJ0683-like"/>
</dbReference>
<dbReference type="EMBL" id="JABAEW010000047">
    <property type="protein sequence ID" value="NMD88465.1"/>
    <property type="molecule type" value="Genomic_DNA"/>
</dbReference>
<dbReference type="Gene3D" id="3.80.30.30">
    <property type="match status" value="1"/>
</dbReference>
<evidence type="ECO:0000256" key="3">
    <source>
        <dbReference type="ARBA" id="ARBA00023014"/>
    </source>
</evidence>
<evidence type="ECO:0000256" key="1">
    <source>
        <dbReference type="ARBA" id="ARBA00022723"/>
    </source>
</evidence>
<keyword evidence="3" id="KW-0411">Iron-sulfur</keyword>
<dbReference type="AlphaFoldDB" id="A0A848AY68"/>
<keyword evidence="1" id="KW-0479">Metal-binding</keyword>
<keyword evidence="2" id="KW-0408">Iron</keyword>
<dbReference type="GO" id="GO:0051536">
    <property type="term" value="F:iron-sulfur cluster binding"/>
    <property type="evidence" value="ECO:0007669"/>
    <property type="project" value="UniProtKB-KW"/>
</dbReference>
<dbReference type="InterPro" id="IPR007197">
    <property type="entry name" value="rSAM"/>
</dbReference>
<dbReference type="SFLD" id="SFLDS00029">
    <property type="entry name" value="Radical_SAM"/>
    <property type="match status" value="1"/>
</dbReference>
<accession>A0A848AY68</accession>
<sequence>MPSCGSQIILCEVPIRFDNYVGCSHGCKYCFVTRKADISQVKLGESTQALREFIAGKRTTDTQWCDWNIPLHWGGMSDPFQPAELQYRRSLDCLRIFAETQYPLIVSTKGTSVLSRPEYLELLRKCKAVVQVSMVSPRFDVLEPGAPTYHERLASLEKIAAASLRLIVRIQPYVREVKSDLLKYFQQYRNAGVYGVTIEGIKYFHKVRGMVKAGGDYVYPCSGLKEDFGQLRDEAHKNNLKFFCAENRLRKMGDDMCCCGISGLDGFRGNSANVVRFIHDRRNFKYTSHMTTCSSSSSCFKAICQNSVFSGLLPDKSFADIMELFLHDRKTVTAFMEETAAKQKN</sequence>
<reference evidence="4 5" key="1">
    <citation type="submission" date="2020-04" db="EMBL/GenBank/DDBJ databases">
        <authorList>
            <person name="Hitch T.C.A."/>
            <person name="Wylensek D."/>
            <person name="Clavel T."/>
        </authorList>
    </citation>
    <scope>NUCLEOTIDE SEQUENCE [LARGE SCALE GENOMIC DNA]</scope>
    <source>
        <strain evidence="4 5">COR2-253-APC-1A</strain>
    </source>
</reference>
<dbReference type="GO" id="GO:0003824">
    <property type="term" value="F:catalytic activity"/>
    <property type="evidence" value="ECO:0007669"/>
    <property type="project" value="InterPro"/>
</dbReference>
<comment type="caution">
    <text evidence="4">The sequence shown here is derived from an EMBL/GenBank/DDBJ whole genome shotgun (WGS) entry which is preliminary data.</text>
</comment>
<protein>
    <submittedName>
        <fullName evidence="4">Radical SAM protein</fullName>
    </submittedName>
</protein>
<dbReference type="Proteomes" id="UP000576225">
    <property type="component" value="Unassembled WGS sequence"/>
</dbReference>
<dbReference type="PANTHER" id="PTHR43432:SF4">
    <property type="entry name" value="RADICAL SAM CORE DOMAIN-CONTAINING PROTEIN"/>
    <property type="match status" value="1"/>
</dbReference>
<gene>
    <name evidence="4" type="ORF">HF882_17905</name>
</gene>
<evidence type="ECO:0000313" key="5">
    <source>
        <dbReference type="Proteomes" id="UP000576225"/>
    </source>
</evidence>
<evidence type="ECO:0000313" key="4">
    <source>
        <dbReference type="EMBL" id="NMD88465.1"/>
    </source>
</evidence>
<evidence type="ECO:0000256" key="2">
    <source>
        <dbReference type="ARBA" id="ARBA00023004"/>
    </source>
</evidence>
<dbReference type="PANTHER" id="PTHR43432">
    <property type="entry name" value="SLR0285 PROTEIN"/>
    <property type="match status" value="1"/>
</dbReference>